<gene>
    <name evidence="1" type="ORF">JIN81_11600</name>
</gene>
<accession>A0A934REI5</accession>
<dbReference type="Proteomes" id="UP000658278">
    <property type="component" value="Unassembled WGS sequence"/>
</dbReference>
<evidence type="ECO:0000313" key="2">
    <source>
        <dbReference type="Proteomes" id="UP000658278"/>
    </source>
</evidence>
<proteinExistence type="predicted"/>
<protein>
    <submittedName>
        <fullName evidence="1">Uncharacterized protein</fullName>
    </submittedName>
</protein>
<name>A0A934REI5_9BACT</name>
<comment type="caution">
    <text evidence="1">The sequence shown here is derived from an EMBL/GenBank/DDBJ whole genome shotgun (WGS) entry which is preliminary data.</text>
</comment>
<reference evidence="1" key="1">
    <citation type="submission" date="2021-01" db="EMBL/GenBank/DDBJ databases">
        <title>Modified the classification status of verrucomicrobia.</title>
        <authorList>
            <person name="Feng X."/>
        </authorList>
    </citation>
    <scope>NUCLEOTIDE SEQUENCE</scope>
    <source>
        <strain evidence="1">KCTC 22201</strain>
    </source>
</reference>
<dbReference type="AlphaFoldDB" id="A0A934REI5"/>
<dbReference type="RefSeq" id="WP_200279461.1">
    <property type="nucleotide sequence ID" value="NZ_JAENII010000008.1"/>
</dbReference>
<evidence type="ECO:0000313" key="1">
    <source>
        <dbReference type="EMBL" id="MBK1827666.1"/>
    </source>
</evidence>
<dbReference type="EMBL" id="JAENII010000008">
    <property type="protein sequence ID" value="MBK1827666.1"/>
    <property type="molecule type" value="Genomic_DNA"/>
</dbReference>
<keyword evidence="2" id="KW-1185">Reference proteome</keyword>
<sequence>MKTIQILFGCSALIVPVGAQDGCCGDQAPPRAVIRDAATHDSIVEAGRGRAVNPIGQLATANIPEEVKSSKPFKPESLIARSEVLKRGNTATLVPKRAVLHLPADLRGVMGLPENPQLVNWPDFLMQNRAWIRTVEVTRAQAEGQAPLSEAMLESFKDCRQVVVATYQTGPISVLPYVAPEEPAETANVEEP</sequence>
<organism evidence="1 2">
    <name type="scientific">Haloferula rosea</name>
    <dbReference type="NCBI Taxonomy" id="490093"/>
    <lineage>
        <taxon>Bacteria</taxon>
        <taxon>Pseudomonadati</taxon>
        <taxon>Verrucomicrobiota</taxon>
        <taxon>Verrucomicrobiia</taxon>
        <taxon>Verrucomicrobiales</taxon>
        <taxon>Verrucomicrobiaceae</taxon>
        <taxon>Haloferula</taxon>
    </lineage>
</organism>